<reference evidence="2 3" key="1">
    <citation type="submission" date="2012-11" db="EMBL/GenBank/DDBJ databases">
        <authorList>
            <person name="Huguet-Tapia J.C."/>
            <person name="Durkin A.S."/>
            <person name="Pettis G.S."/>
            <person name="Badger J.H."/>
        </authorList>
    </citation>
    <scope>NUCLEOTIDE SEQUENCE [LARGE SCALE GENOMIC DNA]</scope>
    <source>
        <strain evidence="2 3">91-03</strain>
    </source>
</reference>
<organism evidence="2 3">
    <name type="scientific">Streptomyces ipomoeae 91-03</name>
    <dbReference type="NCBI Taxonomy" id="698759"/>
    <lineage>
        <taxon>Bacteria</taxon>
        <taxon>Bacillati</taxon>
        <taxon>Actinomycetota</taxon>
        <taxon>Actinomycetes</taxon>
        <taxon>Kitasatosporales</taxon>
        <taxon>Streptomycetaceae</taxon>
        <taxon>Streptomyces</taxon>
    </lineage>
</organism>
<name>L1KM88_9ACTN</name>
<dbReference type="Proteomes" id="UP000010411">
    <property type="component" value="Unassembled WGS sequence"/>
</dbReference>
<gene>
    <name evidence="2" type="ORF">STRIP9103_00168</name>
</gene>
<dbReference type="AlphaFoldDB" id="L1KM88"/>
<comment type="caution">
    <text evidence="2">The sequence shown here is derived from an EMBL/GenBank/DDBJ whole genome shotgun (WGS) entry which is preliminary data.</text>
</comment>
<evidence type="ECO:0000313" key="3">
    <source>
        <dbReference type="Proteomes" id="UP000010411"/>
    </source>
</evidence>
<dbReference type="EMBL" id="AEJC01000580">
    <property type="protein sequence ID" value="EKX61600.1"/>
    <property type="molecule type" value="Genomic_DNA"/>
</dbReference>
<keyword evidence="3" id="KW-1185">Reference proteome</keyword>
<feature type="compositionally biased region" description="Basic and acidic residues" evidence="1">
    <location>
        <begin position="21"/>
        <end position="53"/>
    </location>
</feature>
<evidence type="ECO:0000256" key="1">
    <source>
        <dbReference type="SAM" id="MobiDB-lite"/>
    </source>
</evidence>
<feature type="region of interest" description="Disordered" evidence="1">
    <location>
        <begin position="1"/>
        <end position="102"/>
    </location>
</feature>
<proteinExistence type="predicted"/>
<evidence type="ECO:0000313" key="2">
    <source>
        <dbReference type="EMBL" id="EKX61600.1"/>
    </source>
</evidence>
<accession>L1KM88</accession>
<protein>
    <submittedName>
        <fullName evidence="2">Uncharacterized protein</fullName>
    </submittedName>
</protein>
<sequence length="102" mass="11142">MPVRAGFGSLGSDLWGSPHSSRADEAGEVLRSRGDRVKGTSHTRHDDHAERHWVAARPRPGTDMPSPSMSGAPCRDHHGMPSRPVSGHGHMRCDPWTHVVTH</sequence>